<dbReference type="Proteomes" id="UP000717696">
    <property type="component" value="Unassembled WGS sequence"/>
</dbReference>
<organism evidence="1 2">
    <name type="scientific">Dactylonectria estremocensis</name>
    <dbReference type="NCBI Taxonomy" id="1079267"/>
    <lineage>
        <taxon>Eukaryota</taxon>
        <taxon>Fungi</taxon>
        <taxon>Dikarya</taxon>
        <taxon>Ascomycota</taxon>
        <taxon>Pezizomycotina</taxon>
        <taxon>Sordariomycetes</taxon>
        <taxon>Hypocreomycetidae</taxon>
        <taxon>Hypocreales</taxon>
        <taxon>Nectriaceae</taxon>
        <taxon>Dactylonectria</taxon>
    </lineage>
</organism>
<keyword evidence="2" id="KW-1185">Reference proteome</keyword>
<dbReference type="AlphaFoldDB" id="A0A9P9F8V9"/>
<comment type="caution">
    <text evidence="1">The sequence shown here is derived from an EMBL/GenBank/DDBJ whole genome shotgun (WGS) entry which is preliminary data.</text>
</comment>
<evidence type="ECO:0000313" key="2">
    <source>
        <dbReference type="Proteomes" id="UP000717696"/>
    </source>
</evidence>
<protein>
    <submittedName>
        <fullName evidence="1">Uncharacterized protein</fullName>
    </submittedName>
</protein>
<accession>A0A9P9F8V9</accession>
<reference evidence="1" key="1">
    <citation type="journal article" date="2021" name="Nat. Commun.">
        <title>Genetic determinants of endophytism in the Arabidopsis root mycobiome.</title>
        <authorList>
            <person name="Mesny F."/>
            <person name="Miyauchi S."/>
            <person name="Thiergart T."/>
            <person name="Pickel B."/>
            <person name="Atanasova L."/>
            <person name="Karlsson M."/>
            <person name="Huettel B."/>
            <person name="Barry K.W."/>
            <person name="Haridas S."/>
            <person name="Chen C."/>
            <person name="Bauer D."/>
            <person name="Andreopoulos W."/>
            <person name="Pangilinan J."/>
            <person name="LaButti K."/>
            <person name="Riley R."/>
            <person name="Lipzen A."/>
            <person name="Clum A."/>
            <person name="Drula E."/>
            <person name="Henrissat B."/>
            <person name="Kohler A."/>
            <person name="Grigoriev I.V."/>
            <person name="Martin F.M."/>
            <person name="Hacquard S."/>
        </authorList>
    </citation>
    <scope>NUCLEOTIDE SEQUENCE</scope>
    <source>
        <strain evidence="1">MPI-CAGE-AT-0021</strain>
    </source>
</reference>
<evidence type="ECO:0000313" key="1">
    <source>
        <dbReference type="EMBL" id="KAH7157478.1"/>
    </source>
</evidence>
<proteinExistence type="predicted"/>
<name>A0A9P9F8V9_9HYPO</name>
<gene>
    <name evidence="1" type="ORF">B0J13DRAFT_541887</name>
</gene>
<sequence>MKDQARISTGHFHELITSAIACSEFRIAQANFLQEHILCPSLVISRGGGLELPLDLSRWHGIPCSKDLASFDCLRSHTWPVCVNLRRRPILLKSNLIERMNNARTMFEEGSLMFGVSDYARSYGVPCDHACESELAQQSSKDTMRENSAVRLEEQRQLVGLGLDGLRTRLWRASETWLAAVKRILGGPTGTGTDEESPVLVGQS</sequence>
<dbReference type="EMBL" id="JAGMUU010000003">
    <property type="protein sequence ID" value="KAH7157478.1"/>
    <property type="molecule type" value="Genomic_DNA"/>
</dbReference>